<evidence type="ECO:0000313" key="2">
    <source>
        <dbReference type="Proteomes" id="UP000015104"/>
    </source>
</evidence>
<dbReference type="EnsemblMetazoa" id="tetur538g00020.1">
    <property type="protein sequence ID" value="tetur538g00020.1"/>
    <property type="gene ID" value="tetur538g00020"/>
</dbReference>
<proteinExistence type="predicted"/>
<reference evidence="1" key="2">
    <citation type="submission" date="2015-06" db="UniProtKB">
        <authorList>
            <consortium name="EnsemblMetazoa"/>
        </authorList>
    </citation>
    <scope>IDENTIFICATION</scope>
</reference>
<dbReference type="EMBL" id="CAEY01001446">
    <property type="status" value="NOT_ANNOTATED_CDS"/>
    <property type="molecule type" value="Genomic_DNA"/>
</dbReference>
<evidence type="ECO:0000313" key="1">
    <source>
        <dbReference type="EnsemblMetazoa" id="tetur538g00020.1"/>
    </source>
</evidence>
<sequence>MMVLALCARAAKIEKKANLGTPYDGMLADNFALCQYDKFVPVRKVCARPGLLITTLNHSCCKKVYTV</sequence>
<dbReference type="Proteomes" id="UP000015104">
    <property type="component" value="Unassembled WGS sequence"/>
</dbReference>
<protein>
    <submittedName>
        <fullName evidence="1">Uncharacterized protein</fullName>
    </submittedName>
</protein>
<organism evidence="1 2">
    <name type="scientific">Tetranychus urticae</name>
    <name type="common">Two-spotted spider mite</name>
    <dbReference type="NCBI Taxonomy" id="32264"/>
    <lineage>
        <taxon>Eukaryota</taxon>
        <taxon>Metazoa</taxon>
        <taxon>Ecdysozoa</taxon>
        <taxon>Arthropoda</taxon>
        <taxon>Chelicerata</taxon>
        <taxon>Arachnida</taxon>
        <taxon>Acari</taxon>
        <taxon>Acariformes</taxon>
        <taxon>Trombidiformes</taxon>
        <taxon>Prostigmata</taxon>
        <taxon>Eleutherengona</taxon>
        <taxon>Raphignathae</taxon>
        <taxon>Tetranychoidea</taxon>
        <taxon>Tetranychidae</taxon>
        <taxon>Tetranychus</taxon>
    </lineage>
</organism>
<accession>T1L5S1</accession>
<keyword evidence="2" id="KW-1185">Reference proteome</keyword>
<dbReference type="AlphaFoldDB" id="T1L5S1"/>
<name>T1L5S1_TETUR</name>
<dbReference type="HOGENOM" id="CLU_2815720_0_0_1"/>
<reference evidence="2" key="1">
    <citation type="submission" date="2011-08" db="EMBL/GenBank/DDBJ databases">
        <authorList>
            <person name="Rombauts S."/>
        </authorList>
    </citation>
    <scope>NUCLEOTIDE SEQUENCE</scope>
    <source>
        <strain evidence="2">London</strain>
    </source>
</reference>